<dbReference type="FunFam" id="3.40.50.300:FF:000218">
    <property type="entry name" value="Multidrug ABC transporter ATP-binding protein"/>
    <property type="match status" value="1"/>
</dbReference>
<dbReference type="GO" id="GO:0005886">
    <property type="term" value="C:plasma membrane"/>
    <property type="evidence" value="ECO:0007669"/>
    <property type="project" value="UniProtKB-SubCell"/>
</dbReference>
<evidence type="ECO:0000256" key="6">
    <source>
        <dbReference type="ARBA" id="ARBA00023136"/>
    </source>
</evidence>
<dbReference type="InterPro" id="IPR003593">
    <property type="entry name" value="AAA+_ATPase"/>
</dbReference>
<keyword evidence="2 7" id="KW-0812">Transmembrane</keyword>
<sequence>MFKSSNITWRLIRYVKPYRAVITAAVLFIISTALNLAFPLVSGQLVNAVTGVSVGLSVGQIIGMLIAVFVARAVVDIGAQFLIAEAGESVTRDLRQSVYAHLQHLGLGFFANRRTGELTSRLSSDVTVVRVALVNNVATLLSSVLTVVGSAALVVTINWRLTGIVLLIFPLATIVARLYSRSLRPLATKAQDRLAEANAIAEEAISGVRVVKAFGRELYEVQRFNQASQEVFRASLKLSRIRATFGPLIGLMFFFALVGVLWLGSQEVSAGRLRAGDLVAFLLYGAVIAGGISGLASIFAQFQEAVGATRRLFEILDTQPEVRDAPDARDVGAVRGQITFDGVSFAYEDNREVLRDVSLDIAPGEILALVGPSGAGKSTLFNLIPRFYDPTRGAVLLDGVDLRRLKVASLRSTIAMVPQDTMLFSGTVRENILYGDLNASEEAMIAAAQAANAHDFILALPKGYDTLVGERGIKLSGGQRQRIAIARAVLRNPRILLLDEATSSLDSESEGLVQEALGRLMQGRTTIIIAHRLSTVQVAHRIAVLDKGRLVELGTHDELLAARGLYYKLYSLQFEVEEVDDSAQQVVMAQPSGEDAPGPRPRRRGFNPFAMLDAGAS</sequence>
<dbReference type="InterPro" id="IPR039421">
    <property type="entry name" value="Type_1_exporter"/>
</dbReference>
<dbReference type="GO" id="GO:0016887">
    <property type="term" value="F:ATP hydrolysis activity"/>
    <property type="evidence" value="ECO:0007669"/>
    <property type="project" value="InterPro"/>
</dbReference>
<gene>
    <name evidence="10" type="ORF">CUN48_12135</name>
</gene>
<dbReference type="Pfam" id="PF00005">
    <property type="entry name" value="ABC_tran"/>
    <property type="match status" value="1"/>
</dbReference>
<dbReference type="PROSITE" id="PS50893">
    <property type="entry name" value="ABC_TRANSPORTER_2"/>
    <property type="match status" value="1"/>
</dbReference>
<dbReference type="PANTHER" id="PTHR43394:SF1">
    <property type="entry name" value="ATP-BINDING CASSETTE SUB-FAMILY B MEMBER 10, MITOCHONDRIAL"/>
    <property type="match status" value="1"/>
</dbReference>
<feature type="domain" description="ABC transmembrane type-1" evidence="9">
    <location>
        <begin position="22"/>
        <end position="304"/>
    </location>
</feature>
<dbReference type="SMART" id="SM00382">
    <property type="entry name" value="AAA"/>
    <property type="match status" value="1"/>
</dbReference>
<proteinExistence type="predicted"/>
<dbReference type="GO" id="GO:0015421">
    <property type="term" value="F:ABC-type oligopeptide transporter activity"/>
    <property type="evidence" value="ECO:0007669"/>
    <property type="project" value="TreeGrafter"/>
</dbReference>
<dbReference type="InterPro" id="IPR003439">
    <property type="entry name" value="ABC_transporter-like_ATP-bd"/>
</dbReference>
<dbReference type="InterPro" id="IPR036640">
    <property type="entry name" value="ABC1_TM_sf"/>
</dbReference>
<feature type="transmembrane region" description="Helical" evidence="7">
    <location>
        <begin position="278"/>
        <end position="302"/>
    </location>
</feature>
<dbReference type="InterPro" id="IPR011527">
    <property type="entry name" value="ABC1_TM_dom"/>
</dbReference>
<accession>A0A2M8QAC6</accession>
<feature type="transmembrane region" description="Helical" evidence="7">
    <location>
        <begin position="131"/>
        <end position="155"/>
    </location>
</feature>
<evidence type="ECO:0000259" key="9">
    <source>
        <dbReference type="PROSITE" id="PS50929"/>
    </source>
</evidence>
<dbReference type="AlphaFoldDB" id="A0A2M8QAC6"/>
<evidence type="ECO:0000259" key="8">
    <source>
        <dbReference type="PROSITE" id="PS50893"/>
    </source>
</evidence>
<dbReference type="SUPFAM" id="SSF90123">
    <property type="entry name" value="ABC transporter transmembrane region"/>
    <property type="match status" value="1"/>
</dbReference>
<dbReference type="PANTHER" id="PTHR43394">
    <property type="entry name" value="ATP-DEPENDENT PERMEASE MDL1, MITOCHONDRIAL"/>
    <property type="match status" value="1"/>
</dbReference>
<dbReference type="EMBL" id="PGTN01000098">
    <property type="protein sequence ID" value="PJF46761.1"/>
    <property type="molecule type" value="Genomic_DNA"/>
</dbReference>
<evidence type="ECO:0000256" key="5">
    <source>
        <dbReference type="ARBA" id="ARBA00022989"/>
    </source>
</evidence>
<name>A0A2M8QAC6_9CHLR</name>
<feature type="transmembrane region" description="Helical" evidence="7">
    <location>
        <begin position="48"/>
        <end position="71"/>
    </location>
</feature>
<evidence type="ECO:0000256" key="1">
    <source>
        <dbReference type="ARBA" id="ARBA00004651"/>
    </source>
</evidence>
<keyword evidence="5 7" id="KW-1133">Transmembrane helix</keyword>
<dbReference type="Pfam" id="PF00664">
    <property type="entry name" value="ABC_membrane"/>
    <property type="match status" value="1"/>
</dbReference>
<evidence type="ECO:0000256" key="7">
    <source>
        <dbReference type="SAM" id="Phobius"/>
    </source>
</evidence>
<reference evidence="10 11" key="1">
    <citation type="submission" date="2017-11" db="EMBL/GenBank/DDBJ databases">
        <title>Evolution of Phototrophy in the Chloroflexi Phylum Driven by Horizontal Gene Transfer.</title>
        <authorList>
            <person name="Ward L.M."/>
            <person name="Hemp J."/>
            <person name="Shih P.M."/>
            <person name="Mcglynn S.E."/>
            <person name="Fischer W."/>
        </authorList>
    </citation>
    <scope>NUCLEOTIDE SEQUENCE [LARGE SCALE GENOMIC DNA]</scope>
    <source>
        <strain evidence="10">JP3_7</strain>
    </source>
</reference>
<dbReference type="CDD" id="cd18576">
    <property type="entry name" value="ABC_6TM_bac_exporter_ABCB8_10_like"/>
    <property type="match status" value="1"/>
</dbReference>
<evidence type="ECO:0000256" key="2">
    <source>
        <dbReference type="ARBA" id="ARBA00022692"/>
    </source>
</evidence>
<dbReference type="Gene3D" id="1.20.1560.10">
    <property type="entry name" value="ABC transporter type 1, transmembrane domain"/>
    <property type="match status" value="1"/>
</dbReference>
<evidence type="ECO:0000313" key="10">
    <source>
        <dbReference type="EMBL" id="PJF46761.1"/>
    </source>
</evidence>
<dbReference type="PROSITE" id="PS50929">
    <property type="entry name" value="ABC_TM1F"/>
    <property type="match status" value="1"/>
</dbReference>
<comment type="caution">
    <text evidence="10">The sequence shown here is derived from an EMBL/GenBank/DDBJ whole genome shotgun (WGS) entry which is preliminary data.</text>
</comment>
<dbReference type="GO" id="GO:0005524">
    <property type="term" value="F:ATP binding"/>
    <property type="evidence" value="ECO:0007669"/>
    <property type="project" value="UniProtKB-KW"/>
</dbReference>
<evidence type="ECO:0000256" key="3">
    <source>
        <dbReference type="ARBA" id="ARBA00022741"/>
    </source>
</evidence>
<protein>
    <submittedName>
        <fullName evidence="10">ABC transporter ATP-binding protein</fullName>
    </submittedName>
</protein>
<feature type="transmembrane region" description="Helical" evidence="7">
    <location>
        <begin position="243"/>
        <end position="263"/>
    </location>
</feature>
<keyword evidence="3" id="KW-0547">Nucleotide-binding</keyword>
<keyword evidence="6 7" id="KW-0472">Membrane</keyword>
<dbReference type="Gene3D" id="3.40.50.300">
    <property type="entry name" value="P-loop containing nucleotide triphosphate hydrolases"/>
    <property type="match status" value="1"/>
</dbReference>
<feature type="transmembrane region" description="Helical" evidence="7">
    <location>
        <begin position="21"/>
        <end position="42"/>
    </location>
</feature>
<evidence type="ECO:0000256" key="4">
    <source>
        <dbReference type="ARBA" id="ARBA00022840"/>
    </source>
</evidence>
<feature type="domain" description="ABC transporter" evidence="8">
    <location>
        <begin position="338"/>
        <end position="572"/>
    </location>
</feature>
<comment type="subcellular location">
    <subcellularLocation>
        <location evidence="1">Cell membrane</location>
        <topology evidence="1">Multi-pass membrane protein</topology>
    </subcellularLocation>
</comment>
<feature type="transmembrane region" description="Helical" evidence="7">
    <location>
        <begin position="161"/>
        <end position="179"/>
    </location>
</feature>
<keyword evidence="4 10" id="KW-0067">ATP-binding</keyword>
<dbReference type="PROSITE" id="PS00211">
    <property type="entry name" value="ABC_TRANSPORTER_1"/>
    <property type="match status" value="1"/>
</dbReference>
<dbReference type="Proteomes" id="UP000230790">
    <property type="component" value="Unassembled WGS sequence"/>
</dbReference>
<dbReference type="InterPro" id="IPR027417">
    <property type="entry name" value="P-loop_NTPase"/>
</dbReference>
<dbReference type="InterPro" id="IPR017871">
    <property type="entry name" value="ABC_transporter-like_CS"/>
</dbReference>
<dbReference type="SUPFAM" id="SSF52540">
    <property type="entry name" value="P-loop containing nucleoside triphosphate hydrolases"/>
    <property type="match status" value="1"/>
</dbReference>
<evidence type="ECO:0000313" key="11">
    <source>
        <dbReference type="Proteomes" id="UP000230790"/>
    </source>
</evidence>
<organism evidence="10 11">
    <name type="scientific">Candidatus Thermofonsia Clade 3 bacterium</name>
    <dbReference type="NCBI Taxonomy" id="2364212"/>
    <lineage>
        <taxon>Bacteria</taxon>
        <taxon>Bacillati</taxon>
        <taxon>Chloroflexota</taxon>
        <taxon>Candidatus Thermofontia</taxon>
        <taxon>Candidatus Thermofonsia Clade 3</taxon>
    </lineage>
</organism>